<comment type="caution">
    <text evidence="18">The sequence shown here is derived from an EMBL/GenBank/DDBJ whole genome shotgun (WGS) entry which is preliminary data.</text>
</comment>
<evidence type="ECO:0000256" key="14">
    <source>
        <dbReference type="PIRSR" id="PIRSR641708-1"/>
    </source>
</evidence>
<dbReference type="SUPFAM" id="SSF55120">
    <property type="entry name" value="Pseudouridine synthase"/>
    <property type="match status" value="1"/>
</dbReference>
<gene>
    <name evidence="18" type="ORF">FHL15_010383</name>
</gene>
<evidence type="ECO:0000256" key="12">
    <source>
        <dbReference type="ARBA" id="ARBA00079072"/>
    </source>
</evidence>
<dbReference type="CDD" id="cd02568">
    <property type="entry name" value="PseudoU_synth_PUS1_PUS2"/>
    <property type="match status" value="1"/>
</dbReference>
<feature type="domain" description="Pseudouridine synthase I TruA alpha/beta" evidence="17">
    <location>
        <begin position="498"/>
        <end position="605"/>
    </location>
</feature>
<evidence type="ECO:0000256" key="8">
    <source>
        <dbReference type="ARBA" id="ARBA00023242"/>
    </source>
</evidence>
<comment type="catalytic activity">
    <reaction evidence="1">
        <text>a uridine in mRNA = a pseudouridine in mRNA</text>
        <dbReference type="Rhea" id="RHEA:56644"/>
        <dbReference type="Rhea" id="RHEA-COMP:14658"/>
        <dbReference type="Rhea" id="RHEA-COMP:14659"/>
        <dbReference type="ChEBI" id="CHEBI:65314"/>
        <dbReference type="ChEBI" id="CHEBI:65315"/>
    </reaction>
</comment>
<dbReference type="GO" id="GO:1990481">
    <property type="term" value="P:mRNA pseudouridine synthesis"/>
    <property type="evidence" value="ECO:0007669"/>
    <property type="project" value="TreeGrafter"/>
</dbReference>
<evidence type="ECO:0000259" key="17">
    <source>
        <dbReference type="Pfam" id="PF01416"/>
    </source>
</evidence>
<dbReference type="Pfam" id="PF01416">
    <property type="entry name" value="PseudoU_synth_1"/>
    <property type="match status" value="1"/>
</dbReference>
<dbReference type="InterPro" id="IPR041708">
    <property type="entry name" value="PUS1/PUS2-like"/>
</dbReference>
<comment type="subcellular location">
    <subcellularLocation>
        <location evidence="3">Nucleus</location>
    </subcellularLocation>
</comment>
<evidence type="ECO:0000313" key="18">
    <source>
        <dbReference type="EMBL" id="TRX88711.1"/>
    </source>
</evidence>
<name>A0A553HL82_9PEZI</name>
<proteinExistence type="inferred from homology"/>
<dbReference type="InterPro" id="IPR020095">
    <property type="entry name" value="PsdUridine_synth_TruA_C"/>
</dbReference>
<feature type="compositionally biased region" description="Basic and acidic residues" evidence="16">
    <location>
        <begin position="154"/>
        <end position="163"/>
    </location>
</feature>
<dbReference type="NCBIfam" id="TIGR00071">
    <property type="entry name" value="hisT_truA"/>
    <property type="match status" value="1"/>
</dbReference>
<feature type="compositionally biased region" description="Basic and acidic residues" evidence="16">
    <location>
        <begin position="129"/>
        <end position="138"/>
    </location>
</feature>
<dbReference type="GO" id="GO:0031119">
    <property type="term" value="P:tRNA pseudouridine synthesis"/>
    <property type="evidence" value="ECO:0007669"/>
    <property type="project" value="InterPro"/>
</dbReference>
<dbReference type="AlphaFoldDB" id="A0A553HL82"/>
<dbReference type="InterPro" id="IPR020094">
    <property type="entry name" value="TruA/RsuA/RluB/E/F_N"/>
</dbReference>
<comment type="similarity">
    <text evidence="4">Belongs to the tRNA pseudouridine synthase TruA family.</text>
</comment>
<evidence type="ECO:0000256" key="16">
    <source>
        <dbReference type="SAM" id="MobiDB-lite"/>
    </source>
</evidence>
<dbReference type="InterPro" id="IPR020097">
    <property type="entry name" value="PsdUridine_synth_TruA_a/b_dom"/>
</dbReference>
<keyword evidence="5" id="KW-0507">mRNA processing</keyword>
<dbReference type="GO" id="GO:0031120">
    <property type="term" value="P:snRNA pseudouridine synthesis"/>
    <property type="evidence" value="ECO:0007669"/>
    <property type="project" value="UniProtKB-ARBA"/>
</dbReference>
<dbReference type="PANTHER" id="PTHR11142">
    <property type="entry name" value="PSEUDOURIDYLATE SYNTHASE"/>
    <property type="match status" value="1"/>
</dbReference>
<feature type="active site" description="Nucleophile" evidence="14">
    <location>
        <position position="246"/>
    </location>
</feature>
<dbReference type="InterPro" id="IPR001406">
    <property type="entry name" value="PsdUridine_synth_TruA"/>
</dbReference>
<evidence type="ECO:0000256" key="7">
    <source>
        <dbReference type="ARBA" id="ARBA00023235"/>
    </source>
</evidence>
<dbReference type="STRING" id="2512241.A0A553HL82"/>
<evidence type="ECO:0000256" key="4">
    <source>
        <dbReference type="ARBA" id="ARBA00009375"/>
    </source>
</evidence>
<reference evidence="19" key="1">
    <citation type="submission" date="2019-06" db="EMBL/GenBank/DDBJ databases">
        <title>Draft genome sequence of the griseofulvin-producing fungus Xylaria cubensis strain G536.</title>
        <authorList>
            <person name="Mead M.E."/>
            <person name="Raja H.A."/>
            <person name="Steenwyk J.L."/>
            <person name="Knowles S.L."/>
            <person name="Oberlies N.H."/>
            <person name="Rokas A."/>
        </authorList>
    </citation>
    <scope>NUCLEOTIDE SEQUENCE [LARGE SCALE GENOMIC DNA]</scope>
    <source>
        <strain evidence="19">G536</strain>
    </source>
</reference>
<dbReference type="Proteomes" id="UP000319160">
    <property type="component" value="Unassembled WGS sequence"/>
</dbReference>
<dbReference type="PANTHER" id="PTHR11142:SF4">
    <property type="entry name" value="PSEUDOURIDYLATE SYNTHASE 1 HOMOLOG"/>
    <property type="match status" value="1"/>
</dbReference>
<keyword evidence="8" id="KW-0539">Nucleus</keyword>
<evidence type="ECO:0000256" key="6">
    <source>
        <dbReference type="ARBA" id="ARBA00022694"/>
    </source>
</evidence>
<evidence type="ECO:0000256" key="5">
    <source>
        <dbReference type="ARBA" id="ARBA00022664"/>
    </source>
</evidence>
<feature type="region of interest" description="Disordered" evidence="16">
    <location>
        <begin position="44"/>
        <end position="168"/>
    </location>
</feature>
<accession>A0A553HL82</accession>
<keyword evidence="7" id="KW-0413">Isomerase</keyword>
<evidence type="ECO:0000256" key="10">
    <source>
        <dbReference type="ARBA" id="ARBA00053072"/>
    </source>
</evidence>
<dbReference type="EMBL" id="VFLP01000081">
    <property type="protein sequence ID" value="TRX88711.1"/>
    <property type="molecule type" value="Genomic_DNA"/>
</dbReference>
<feature type="binding site" evidence="15">
    <location>
        <position position="302"/>
    </location>
    <ligand>
        <name>substrate</name>
    </ligand>
</feature>
<dbReference type="GO" id="GO:0003723">
    <property type="term" value="F:RNA binding"/>
    <property type="evidence" value="ECO:0007669"/>
    <property type="project" value="InterPro"/>
</dbReference>
<dbReference type="Gene3D" id="3.30.70.660">
    <property type="entry name" value="Pseudouridine synthase I, catalytic domain, C-terminal subdomain"/>
    <property type="match status" value="1"/>
</dbReference>
<keyword evidence="19" id="KW-1185">Reference proteome</keyword>
<comment type="catalytic activity">
    <reaction evidence="9">
        <text>a uridine in tRNA = a pseudouridine in tRNA</text>
        <dbReference type="Rhea" id="RHEA:54572"/>
        <dbReference type="Rhea" id="RHEA-COMP:13339"/>
        <dbReference type="Rhea" id="RHEA-COMP:13934"/>
        <dbReference type="ChEBI" id="CHEBI:65314"/>
        <dbReference type="ChEBI" id="CHEBI:65315"/>
    </reaction>
</comment>
<dbReference type="InterPro" id="IPR020103">
    <property type="entry name" value="PsdUridine_synth_cat_dom_sf"/>
</dbReference>
<dbReference type="FunFam" id="3.30.70.660:FF:000002">
    <property type="entry name" value="tRNA pseudouridine synthase"/>
    <property type="match status" value="1"/>
</dbReference>
<sequence>MQRTTKQQFDNALCLNRPIYQDDVELIDIVGFLSAMLLTCKSVGNANQPLPRHVDTEAETNAVDRPSDKNTPTTTTPSAEPVSTPSTMAPRNSDANDATDRNGHGQRQNSRPSGGNKADRGTGNKRQRKFDSKNKKSSENSPQPDWRERKRRKFDQSGEKGAKLEPSYMSIQFPEAEIAAEERRPKRKVAVLIGYSGTGYHGLQINHNLKTIEGDLFGAFVAAKAISKANADDPRKSSFVRCARTDKGVHAAGNMVSLKLIIEDPDIVQKINENLPPQIRVWGIQRTNNAFSCYVSCDSRWYEYLMPSYCLLPPHPESFLGRKVSQSTKEKGLEEDYANRMGDAKDYWDQVDKDYIQPILDGLEPSIREAVKQRIHTPDRDMEEASTSKEAATESGNQENDEVVDNAESKEDNPVNTPTQDTPAATAEATVVDNADDTKVVAESTSTEVPVELQNGERQKAKDPSPVEKALREVKAAYVAAKRRYRVTPDRLDQLQEALDKYVGTKNYHNYTIQKSHGDPASKRSIKSFVVNRKPIQINDTEWLSLKVHGQSFMMHQIRKMVGMAVLAVRCATPWSRFEESYSPARISIPKAPSLGLLLERPVFDSYNRRAVENLNLEELNFSNYDKEIQAFKEEHIYRRIFELEEKENSFHVFFNQIDTFKSDYFLWVTAGGLEVAQQREGPRELIPQELENELGDEGEDVEGQEEG</sequence>
<feature type="compositionally biased region" description="Basic and acidic residues" evidence="16">
    <location>
        <begin position="455"/>
        <end position="467"/>
    </location>
</feature>
<comment type="catalytic activity">
    <reaction evidence="2">
        <text>uridine in snRNA = pseudouridine in snRNA</text>
        <dbReference type="Rhea" id="RHEA:51124"/>
        <dbReference type="Rhea" id="RHEA-COMP:12891"/>
        <dbReference type="Rhea" id="RHEA-COMP:12892"/>
        <dbReference type="ChEBI" id="CHEBI:65314"/>
        <dbReference type="ChEBI" id="CHEBI:65315"/>
    </reaction>
</comment>
<dbReference type="Gene3D" id="3.30.70.580">
    <property type="entry name" value="Pseudouridine synthase I, catalytic domain, N-terminal subdomain"/>
    <property type="match status" value="1"/>
</dbReference>
<evidence type="ECO:0000256" key="11">
    <source>
        <dbReference type="ARBA" id="ARBA00073968"/>
    </source>
</evidence>
<evidence type="ECO:0000256" key="3">
    <source>
        <dbReference type="ARBA" id="ARBA00004123"/>
    </source>
</evidence>
<feature type="compositionally biased region" description="Acidic residues" evidence="16">
    <location>
        <begin position="691"/>
        <end position="708"/>
    </location>
</feature>
<feature type="region of interest" description="Disordered" evidence="16">
    <location>
        <begin position="375"/>
        <end position="467"/>
    </location>
</feature>
<feature type="region of interest" description="Disordered" evidence="16">
    <location>
        <begin position="680"/>
        <end position="708"/>
    </location>
</feature>
<organism evidence="18 19">
    <name type="scientific">Xylaria flabelliformis</name>
    <dbReference type="NCBI Taxonomy" id="2512241"/>
    <lineage>
        <taxon>Eukaryota</taxon>
        <taxon>Fungi</taxon>
        <taxon>Dikarya</taxon>
        <taxon>Ascomycota</taxon>
        <taxon>Pezizomycotina</taxon>
        <taxon>Sordariomycetes</taxon>
        <taxon>Xylariomycetidae</taxon>
        <taxon>Xylariales</taxon>
        <taxon>Xylariaceae</taxon>
        <taxon>Xylaria</taxon>
    </lineage>
</organism>
<dbReference type="OrthoDB" id="10256309at2759"/>
<dbReference type="GO" id="GO:0005634">
    <property type="term" value="C:nucleus"/>
    <property type="evidence" value="ECO:0007669"/>
    <property type="project" value="UniProtKB-SubCell"/>
</dbReference>
<evidence type="ECO:0000256" key="1">
    <source>
        <dbReference type="ARBA" id="ARBA00001166"/>
    </source>
</evidence>
<keyword evidence="6" id="KW-0819">tRNA processing</keyword>
<evidence type="ECO:0000313" key="19">
    <source>
        <dbReference type="Proteomes" id="UP000319160"/>
    </source>
</evidence>
<evidence type="ECO:0000256" key="15">
    <source>
        <dbReference type="PIRSR" id="PIRSR641708-2"/>
    </source>
</evidence>
<dbReference type="GO" id="GO:0009982">
    <property type="term" value="F:pseudouridine synthase activity"/>
    <property type="evidence" value="ECO:0007669"/>
    <property type="project" value="InterPro"/>
</dbReference>
<evidence type="ECO:0000256" key="2">
    <source>
        <dbReference type="ARBA" id="ARBA00001832"/>
    </source>
</evidence>
<feature type="compositionally biased region" description="Polar residues" evidence="16">
    <location>
        <begin position="414"/>
        <end position="423"/>
    </location>
</feature>
<dbReference type="FunFam" id="3.30.70.580:FF:000002">
    <property type="entry name" value="tRNA pseudouridine synthase"/>
    <property type="match status" value="1"/>
</dbReference>
<evidence type="ECO:0000256" key="9">
    <source>
        <dbReference type="ARBA" id="ARBA00036943"/>
    </source>
</evidence>
<comment type="function">
    <text evidence="10">Formation of pseudouridine at positions 27 and 28 in the anticodon stem and loop of transfer RNAs; at positions 34 and 36 of intron-containing precursor tRNA(Ile) and at position 35 in the intron-containing tRNA(Tyr). Catalyzes pseudouridylation at position 44 in U2 snRNA. Also catalyzes pseudouridylation of mRNAs.</text>
</comment>
<evidence type="ECO:0000256" key="13">
    <source>
        <dbReference type="ARBA" id="ARBA00080858"/>
    </source>
</evidence>
<protein>
    <recommendedName>
        <fullName evidence="11">tRNA pseudouridine synthase 1</fullName>
    </recommendedName>
    <alternativeName>
        <fullName evidence="12">tRNA pseudouridylate synthase 1</fullName>
    </alternativeName>
    <alternativeName>
        <fullName evidence="13">tRNA-uridine isomerase 1</fullName>
    </alternativeName>
</protein>
<dbReference type="GO" id="GO:0006397">
    <property type="term" value="P:mRNA processing"/>
    <property type="evidence" value="ECO:0007669"/>
    <property type="project" value="UniProtKB-KW"/>
</dbReference>
<feature type="compositionally biased region" description="Polar residues" evidence="16">
    <location>
        <begin position="69"/>
        <end position="96"/>
    </location>
</feature>